<dbReference type="AlphaFoldDB" id="A0A927CAY9"/>
<gene>
    <name evidence="6" type="ORF">IDH45_11850</name>
</gene>
<evidence type="ECO:0000313" key="6">
    <source>
        <dbReference type="EMBL" id="MBD2862676.1"/>
    </source>
</evidence>
<keyword evidence="3" id="KW-0813">Transport</keyword>
<dbReference type="GO" id="GO:0030313">
    <property type="term" value="C:cell envelope"/>
    <property type="evidence" value="ECO:0007669"/>
    <property type="project" value="UniProtKB-SubCell"/>
</dbReference>
<dbReference type="InterPro" id="IPR050490">
    <property type="entry name" value="Bact_solute-bd_prot1"/>
</dbReference>
<comment type="similarity">
    <text evidence="2">Belongs to the bacterial solute-binding protein 1 family.</text>
</comment>
<dbReference type="PANTHER" id="PTHR43649">
    <property type="entry name" value="ARABINOSE-BINDING PROTEIN-RELATED"/>
    <property type="match status" value="1"/>
</dbReference>
<dbReference type="Gene3D" id="3.40.190.10">
    <property type="entry name" value="Periplasmic binding protein-like II"/>
    <property type="match status" value="1"/>
</dbReference>
<keyword evidence="7" id="KW-1185">Reference proteome</keyword>
<dbReference type="PANTHER" id="PTHR43649:SF31">
    <property type="entry name" value="SN-GLYCEROL-3-PHOSPHATE-BINDING PERIPLASMIC PROTEIN UGPB"/>
    <property type="match status" value="1"/>
</dbReference>
<evidence type="ECO:0000313" key="7">
    <source>
        <dbReference type="Proteomes" id="UP000639396"/>
    </source>
</evidence>
<dbReference type="RefSeq" id="WP_190927778.1">
    <property type="nucleotide sequence ID" value="NZ_JACXJA010000014.1"/>
</dbReference>
<name>A0A927CAY9_9BACL</name>
<protein>
    <submittedName>
        <fullName evidence="6">Extracellular solute-binding protein</fullName>
    </submittedName>
</protein>
<dbReference type="Pfam" id="PF01547">
    <property type="entry name" value="SBP_bac_1"/>
    <property type="match status" value="1"/>
</dbReference>
<dbReference type="Proteomes" id="UP000639396">
    <property type="component" value="Unassembled WGS sequence"/>
</dbReference>
<dbReference type="InterPro" id="IPR006059">
    <property type="entry name" value="SBP"/>
</dbReference>
<feature type="signal peptide" evidence="5">
    <location>
        <begin position="1"/>
        <end position="20"/>
    </location>
</feature>
<dbReference type="PROSITE" id="PS51257">
    <property type="entry name" value="PROKAR_LIPOPROTEIN"/>
    <property type="match status" value="1"/>
</dbReference>
<organism evidence="6 7">
    <name type="scientific">Paenibacillus oceani</name>
    <dbReference type="NCBI Taxonomy" id="2772510"/>
    <lineage>
        <taxon>Bacteria</taxon>
        <taxon>Bacillati</taxon>
        <taxon>Bacillota</taxon>
        <taxon>Bacilli</taxon>
        <taxon>Bacillales</taxon>
        <taxon>Paenibacillaceae</taxon>
        <taxon>Paenibacillus</taxon>
    </lineage>
</organism>
<comment type="caution">
    <text evidence="6">The sequence shown here is derived from an EMBL/GenBank/DDBJ whole genome shotgun (WGS) entry which is preliminary data.</text>
</comment>
<evidence type="ECO:0000256" key="5">
    <source>
        <dbReference type="SAM" id="SignalP"/>
    </source>
</evidence>
<keyword evidence="4 5" id="KW-0732">Signal</keyword>
<proteinExistence type="inferred from homology"/>
<evidence type="ECO:0000256" key="2">
    <source>
        <dbReference type="ARBA" id="ARBA00008520"/>
    </source>
</evidence>
<evidence type="ECO:0000256" key="4">
    <source>
        <dbReference type="ARBA" id="ARBA00022729"/>
    </source>
</evidence>
<evidence type="ECO:0000256" key="1">
    <source>
        <dbReference type="ARBA" id="ARBA00004196"/>
    </source>
</evidence>
<evidence type="ECO:0000256" key="3">
    <source>
        <dbReference type="ARBA" id="ARBA00022448"/>
    </source>
</evidence>
<sequence>MFNKKITGMAVAAVSIGLLAGCGGGKTGTEAVPETKTEEPPKPVTLKVYTAANDSDFEKYYNQFVKKKFPHVTLERMEKKAQPPSVVYPQMLAAGTMPDIITEGLTNLAALKELDLMTDLGPLAKKHGFNFEPYNSKIIESIKSYGEKGEMYYLPFSVLGFALHYNKDIFDRFGVPYPKDFMTWDDVIEIGKQLTRVDSGVQYVGIRPPLQMNRMSGQLSLPYADASSKKSLVNSAGWRQLFEMTKQIEDAQGKPPADAFFRSRDVFMKNKTIAMLPDILALQNVDMVAMANGGLNWDVVTFPSFKENPRVGTGVFSDGFTLPKGGKNEDIAFQVIAYLSSDQEVQTNSTRSGLVTALNDAGIRDQAFADHPAAKGKNLKHIFDMQYPTPARSTTYDSAVLGIMNKYLVNFINGTTDVNSALRDAAEEADKKIAELSAK</sequence>
<dbReference type="EMBL" id="JACXJA010000014">
    <property type="protein sequence ID" value="MBD2862676.1"/>
    <property type="molecule type" value="Genomic_DNA"/>
</dbReference>
<feature type="chain" id="PRO_5039545865" evidence="5">
    <location>
        <begin position="21"/>
        <end position="439"/>
    </location>
</feature>
<comment type="subcellular location">
    <subcellularLocation>
        <location evidence="1">Cell envelope</location>
    </subcellularLocation>
</comment>
<accession>A0A927CAY9</accession>
<reference evidence="6" key="1">
    <citation type="submission" date="2020-09" db="EMBL/GenBank/DDBJ databases">
        <title>A novel bacterium of genus Paenibacillus, isolated from South China Sea.</title>
        <authorList>
            <person name="Huang H."/>
            <person name="Mo K."/>
            <person name="Hu Y."/>
        </authorList>
    </citation>
    <scope>NUCLEOTIDE SEQUENCE</scope>
    <source>
        <strain evidence="6">IB182363</strain>
    </source>
</reference>
<dbReference type="SUPFAM" id="SSF53850">
    <property type="entry name" value="Periplasmic binding protein-like II"/>
    <property type="match status" value="1"/>
</dbReference>